<organism evidence="1 2">
    <name type="scientific">Candidatus Uhrbacteria bacterium GW2011_GWE2_46_68</name>
    <dbReference type="NCBI Taxonomy" id="1618994"/>
    <lineage>
        <taxon>Bacteria</taxon>
        <taxon>Candidatus Uhriibacteriota</taxon>
    </lineage>
</organism>
<reference evidence="1 2" key="1">
    <citation type="journal article" date="2015" name="Nature">
        <title>rRNA introns, odd ribosomes, and small enigmatic genomes across a large radiation of phyla.</title>
        <authorList>
            <person name="Brown C.T."/>
            <person name="Hug L.A."/>
            <person name="Thomas B.C."/>
            <person name="Sharon I."/>
            <person name="Castelle C.J."/>
            <person name="Singh A."/>
            <person name="Wilkins M.J."/>
            <person name="Williams K.H."/>
            <person name="Banfield J.F."/>
        </authorList>
    </citation>
    <scope>NUCLEOTIDE SEQUENCE [LARGE SCALE GENOMIC DNA]</scope>
</reference>
<dbReference type="STRING" id="1618994.UX57_C0011G0005"/>
<comment type="caution">
    <text evidence="1">The sequence shown here is derived from an EMBL/GenBank/DDBJ whole genome shotgun (WGS) entry which is preliminary data.</text>
</comment>
<proteinExistence type="predicted"/>
<dbReference type="Proteomes" id="UP000034795">
    <property type="component" value="Unassembled WGS sequence"/>
</dbReference>
<protein>
    <submittedName>
        <fullName evidence="1">Uncharacterized protein</fullName>
    </submittedName>
</protein>
<sequence length="98" mass="11128">MELSNLLFLFHHLHHHEDGTHEIHHCGNDHVATDPLASYTIHHCACKKHCISVQIAKGHAMNAQLESPLVCVCFKEPCPEEGWHIESGIIIEEKIYES</sequence>
<accession>A0A0G1Q6V3</accession>
<evidence type="ECO:0000313" key="2">
    <source>
        <dbReference type="Proteomes" id="UP000034795"/>
    </source>
</evidence>
<name>A0A0G1Q6V3_9BACT</name>
<evidence type="ECO:0000313" key="1">
    <source>
        <dbReference type="EMBL" id="KKU40719.1"/>
    </source>
</evidence>
<gene>
    <name evidence="1" type="ORF">UX57_C0011G0005</name>
</gene>
<dbReference type="AlphaFoldDB" id="A0A0G1Q6V3"/>
<dbReference type="EMBL" id="LCMS01000011">
    <property type="protein sequence ID" value="KKU40719.1"/>
    <property type="molecule type" value="Genomic_DNA"/>
</dbReference>